<feature type="repeat" description="WD" evidence="3">
    <location>
        <begin position="94"/>
        <end position="135"/>
    </location>
</feature>
<dbReference type="PROSITE" id="PS00678">
    <property type="entry name" value="WD_REPEATS_1"/>
    <property type="match status" value="2"/>
</dbReference>
<accession>A0A8J7CXB3</accession>
<name>A0A8J7CXB3_DESMC</name>
<dbReference type="InterPro" id="IPR036322">
    <property type="entry name" value="WD40_repeat_dom_sf"/>
</dbReference>
<dbReference type="AlphaFoldDB" id="A0A8J7CXB3"/>
<dbReference type="SUPFAM" id="SSF50978">
    <property type="entry name" value="WD40 repeat-like"/>
    <property type="match status" value="1"/>
</dbReference>
<comment type="caution">
    <text evidence="4">The sequence shown here is derived from an EMBL/GenBank/DDBJ whole genome shotgun (WGS) entry which is preliminary data.</text>
</comment>
<protein>
    <submittedName>
        <fullName evidence="4">WD40 repeat domain-containing protein</fullName>
    </submittedName>
</protein>
<evidence type="ECO:0000256" key="3">
    <source>
        <dbReference type="PROSITE-ProRule" id="PRU00221"/>
    </source>
</evidence>
<dbReference type="PANTHER" id="PTHR19879">
    <property type="entry name" value="TRANSCRIPTION INITIATION FACTOR TFIID"/>
    <property type="match status" value="1"/>
</dbReference>
<organism evidence="4 5">
    <name type="scientific">Desmonostoc muscorum LEGE 12446</name>
    <dbReference type="NCBI Taxonomy" id="1828758"/>
    <lineage>
        <taxon>Bacteria</taxon>
        <taxon>Bacillati</taxon>
        <taxon>Cyanobacteriota</taxon>
        <taxon>Cyanophyceae</taxon>
        <taxon>Nostocales</taxon>
        <taxon>Nostocaceae</taxon>
        <taxon>Desmonostoc</taxon>
    </lineage>
</organism>
<keyword evidence="2" id="KW-0677">Repeat</keyword>
<reference evidence="4" key="1">
    <citation type="submission" date="2020-10" db="EMBL/GenBank/DDBJ databases">
        <authorList>
            <person name="Castelo-Branco R."/>
            <person name="Eusebio N."/>
            <person name="Adriana R."/>
            <person name="Vieira A."/>
            <person name="Brugerolle De Fraissinette N."/>
            <person name="Rezende De Castro R."/>
            <person name="Schneider M.P."/>
            <person name="Vasconcelos V."/>
            <person name="Leao P.N."/>
        </authorList>
    </citation>
    <scope>NUCLEOTIDE SEQUENCE</scope>
    <source>
        <strain evidence="4">LEGE 12446</strain>
    </source>
</reference>
<dbReference type="PROSITE" id="PS50294">
    <property type="entry name" value="WD_REPEATS_REGION"/>
    <property type="match status" value="3"/>
</dbReference>
<dbReference type="EMBL" id="JADEXS010000064">
    <property type="protein sequence ID" value="MBE9022188.1"/>
    <property type="molecule type" value="Genomic_DNA"/>
</dbReference>
<proteinExistence type="predicted"/>
<feature type="repeat" description="WD" evidence="3">
    <location>
        <begin position="326"/>
        <end position="361"/>
    </location>
</feature>
<dbReference type="InterPro" id="IPR001680">
    <property type="entry name" value="WD40_rpt"/>
</dbReference>
<dbReference type="InterPro" id="IPR019775">
    <property type="entry name" value="WD40_repeat_CS"/>
</dbReference>
<dbReference type="SMART" id="SM00320">
    <property type="entry name" value="WD40"/>
    <property type="match status" value="6"/>
</dbReference>
<dbReference type="InterPro" id="IPR020472">
    <property type="entry name" value="WD40_PAC1"/>
</dbReference>
<keyword evidence="1 3" id="KW-0853">WD repeat</keyword>
<dbReference type="Gene3D" id="2.130.10.10">
    <property type="entry name" value="YVTN repeat-like/Quinoprotein amine dehydrogenase"/>
    <property type="match status" value="2"/>
</dbReference>
<evidence type="ECO:0000256" key="2">
    <source>
        <dbReference type="ARBA" id="ARBA00022737"/>
    </source>
</evidence>
<dbReference type="InterPro" id="IPR015943">
    <property type="entry name" value="WD40/YVTN_repeat-like_dom_sf"/>
</dbReference>
<dbReference type="Proteomes" id="UP000622533">
    <property type="component" value="Unassembled WGS sequence"/>
</dbReference>
<keyword evidence="5" id="KW-1185">Reference proteome</keyword>
<sequence>MTMKSLILFKTLTLLSFFLPIPFSMIANVPVIANTLNTPTNTEQPKRLKLTLSGHTAPVRALALSPSGQILASGSDDKTIKLWQTTTGVLLHTLTGHRERIKSIVITPDEQTLISTSFDNTIKFWNMQTGSEVRTISEKTGVKAMLLTLDGQTLISGSGDNTIKFRNLKTRKIDRILKAETTALAITPDGKTLLSGGENGGRIRVWNLVTGKQIGSLTPPLPKKEDLINGLERASAPITLAVSNDGRMLLCGGHDDSFQSGGVRSTDGKGFKAWDLKAGKLVHDFSLGTSIDALIISPDSKTFIAGGLGREIILRDIKTGKSVMELTGHAGGIYGLAISSDGKILYSGSGDKSVKVWEIKV</sequence>
<evidence type="ECO:0000256" key="1">
    <source>
        <dbReference type="ARBA" id="ARBA00022574"/>
    </source>
</evidence>
<dbReference type="PROSITE" id="PS50082">
    <property type="entry name" value="WD_REPEATS_2"/>
    <property type="match status" value="3"/>
</dbReference>
<dbReference type="PRINTS" id="PR00320">
    <property type="entry name" value="GPROTEINBRPT"/>
</dbReference>
<evidence type="ECO:0000313" key="5">
    <source>
        <dbReference type="Proteomes" id="UP000622533"/>
    </source>
</evidence>
<gene>
    <name evidence="4" type="ORF">IQ276_07000</name>
</gene>
<dbReference type="Pfam" id="PF00400">
    <property type="entry name" value="WD40"/>
    <property type="match status" value="5"/>
</dbReference>
<feature type="repeat" description="WD" evidence="3">
    <location>
        <begin position="52"/>
        <end position="93"/>
    </location>
</feature>
<evidence type="ECO:0000313" key="4">
    <source>
        <dbReference type="EMBL" id="MBE9022188.1"/>
    </source>
</evidence>
<dbReference type="PANTHER" id="PTHR19879:SF9">
    <property type="entry name" value="TRANSCRIPTION INITIATION FACTOR TFIID SUBUNIT 5"/>
    <property type="match status" value="1"/>
</dbReference>
<dbReference type="CDD" id="cd00200">
    <property type="entry name" value="WD40"/>
    <property type="match status" value="1"/>
</dbReference>